<dbReference type="Pfam" id="PF07714">
    <property type="entry name" value="PK_Tyr_Ser-Thr"/>
    <property type="match status" value="1"/>
</dbReference>
<dbReference type="InterPro" id="IPR055175">
    <property type="entry name" value="ACK/TNK-like_SAM"/>
</dbReference>
<dbReference type="InterPro" id="IPR001452">
    <property type="entry name" value="SH3_domain"/>
</dbReference>
<comment type="caution">
    <text evidence="14">The sequence shown here is derived from an EMBL/GenBank/DDBJ whole genome shotgun (WGS) entry which is preliminary data.</text>
</comment>
<comment type="catalytic activity">
    <reaction evidence="8">
        <text>L-threonyl-[protein] + ATP = O-phospho-L-threonyl-[protein] + ADP + H(+)</text>
        <dbReference type="Rhea" id="RHEA:46608"/>
        <dbReference type="Rhea" id="RHEA-COMP:11060"/>
        <dbReference type="Rhea" id="RHEA-COMP:11605"/>
        <dbReference type="ChEBI" id="CHEBI:15378"/>
        <dbReference type="ChEBI" id="CHEBI:30013"/>
        <dbReference type="ChEBI" id="CHEBI:30616"/>
        <dbReference type="ChEBI" id="CHEBI:61977"/>
        <dbReference type="ChEBI" id="CHEBI:456216"/>
        <dbReference type="EC" id="2.7.11.1"/>
    </reaction>
</comment>
<keyword evidence="3" id="KW-0808">Transferase</keyword>
<dbReference type="CDD" id="cd09539">
    <property type="entry name" value="SAM_TNK-like"/>
    <property type="match status" value="1"/>
</dbReference>
<evidence type="ECO:0000256" key="5">
    <source>
        <dbReference type="ARBA" id="ARBA00022777"/>
    </source>
</evidence>
<accession>A0A8S4EIF7</accession>
<dbReference type="GO" id="GO:0004674">
    <property type="term" value="F:protein serine/threonine kinase activity"/>
    <property type="evidence" value="ECO:0007669"/>
    <property type="project" value="UniProtKB-EC"/>
</dbReference>
<feature type="compositionally biased region" description="Low complexity" evidence="11">
    <location>
        <begin position="482"/>
        <end position="491"/>
    </location>
</feature>
<evidence type="ECO:0000313" key="15">
    <source>
        <dbReference type="Proteomes" id="UP000653454"/>
    </source>
</evidence>
<dbReference type="PROSITE" id="PS00109">
    <property type="entry name" value="PROTEIN_KINASE_TYR"/>
    <property type="match status" value="1"/>
</dbReference>
<organism evidence="14 15">
    <name type="scientific">Plutella xylostella</name>
    <name type="common">Diamondback moth</name>
    <name type="synonym">Plutella maculipennis</name>
    <dbReference type="NCBI Taxonomy" id="51655"/>
    <lineage>
        <taxon>Eukaryota</taxon>
        <taxon>Metazoa</taxon>
        <taxon>Ecdysozoa</taxon>
        <taxon>Arthropoda</taxon>
        <taxon>Hexapoda</taxon>
        <taxon>Insecta</taxon>
        <taxon>Pterygota</taxon>
        <taxon>Neoptera</taxon>
        <taxon>Endopterygota</taxon>
        <taxon>Lepidoptera</taxon>
        <taxon>Glossata</taxon>
        <taxon>Ditrysia</taxon>
        <taxon>Yponomeutoidea</taxon>
        <taxon>Plutellidae</taxon>
        <taxon>Plutella</taxon>
    </lineage>
</organism>
<evidence type="ECO:0000256" key="2">
    <source>
        <dbReference type="ARBA" id="ARBA00022443"/>
    </source>
</evidence>
<dbReference type="GO" id="GO:0002009">
    <property type="term" value="P:morphogenesis of an epithelium"/>
    <property type="evidence" value="ECO:0007669"/>
    <property type="project" value="UniProtKB-ARBA"/>
</dbReference>
<dbReference type="Pfam" id="PF22931">
    <property type="entry name" value="SAM_TNK"/>
    <property type="match status" value="1"/>
</dbReference>
<dbReference type="SMART" id="SM00326">
    <property type="entry name" value="SH3"/>
    <property type="match status" value="1"/>
</dbReference>
<gene>
    <name evidence="14" type="ORF">PLXY2_LOCUS5370</name>
</gene>
<evidence type="ECO:0000256" key="11">
    <source>
        <dbReference type="SAM" id="MobiDB-lite"/>
    </source>
</evidence>
<dbReference type="SMART" id="SM00219">
    <property type="entry name" value="TyrKc"/>
    <property type="match status" value="1"/>
</dbReference>
<dbReference type="InterPro" id="IPR049587">
    <property type="entry name" value="TNK-like_SAM"/>
</dbReference>
<dbReference type="FunFam" id="1.10.510.10:FF:000080">
    <property type="entry name" value="Putative activated CDC42 kinase 1"/>
    <property type="match status" value="1"/>
</dbReference>
<keyword evidence="6 10" id="KW-0067">ATP-binding</keyword>
<feature type="binding site" evidence="10">
    <location>
        <position position="144"/>
    </location>
    <ligand>
        <name>ATP</name>
        <dbReference type="ChEBI" id="CHEBI:30616"/>
    </ligand>
</feature>
<sequence length="1100" mass="123643">MEPGTDWLSEILQHVQLEQFYVPIRDQLQITRLAHFDYVHADDLEKLGISKPGVRRLLDAVRKRKLQQWNRKFWNKLFGSSSGSSSKTEVVRQPVQTEPRTTCIILEKDIVLQNELGTGSFGVVKQGEWRVPDQPGKVLKVAVKVLKADAFSQPGVYDDFRREVEAMHSLKHPNLIRLHGVVFHPLMMVCELAPMGALLDYIRQQDGKVSLNLICKWSEQVAAGMAHLEKNRFLHRDLACRNILLSTLDLVKIGDFGLMRALPDADDCYVMSERRRVPFPWCAPESLRSRQFSHASDVWMFAVALWEMLTFGEDPWMGLNGSEILRLIMREGQRLQQPNACPPDVYMLMMQCWDLNPKERPTFAGILRYLEMNKFEAATAALSYRKAGQMTIESGDCIILVDRRPELHWWKGQNQRTLEIGLFPSTLVTINKSKAPATCPPLKKSQTMSSPVRKAQTPTLARRDSADDSSVTLRKRRTIESTQAARTRAGAAGRQFHYNKLVNQRVQEERSLRDRQARSLNQESSVILRKRRTIESTQAARTRAGAAGRQFHYNKLVNQRVQEERSLRDRQARSLNQAQDTSVILRKRRTIESTQAARTRAPAAAGRQFHYNKLVNQRVQEERSLRDRQARSLNQVREDLLIDLDMPPATRQSTPVKKADPLSNISILDAPIDVPELNLEPDWGEPSFESEIVTRNKLPSHPLPDKYSHIFGAKSLDNLSLSMSTGGPTTSMGGPIMSTSGQPTSLGGQIMSTSGITTSMGGPIMSMNGQTMSMSGPTQPDPFDTSQCWATTSQNSTPRHNNYNVGNTSLLNNESQRYSANNSNYSASALNSSTDTHIYNNMTNSARANGSMYSSQYGTATGLNNSVVETAERNEVSRNEPSVAALLAGMSLDDRISESLNLRSKNSNGENIYSNDSVSENVYSNSAQNTSHTASTSDNTNLASQTSRYSEDLPLYGNFEMNPTQQQFVLETKDYYNKLSTKESARPNNTYEKNIYVPKDKNSSEKLKSFSDAIKNSKNYSAVKYHDDDYYQYSYTGAYEASGASTSQGAYDEVADTASNFYSEIGEQAVYSNVRLYDEVYETAPPRPHRPAPPCPTQPK</sequence>
<feature type="domain" description="SH3" evidence="12">
    <location>
        <begin position="373"/>
        <end position="433"/>
    </location>
</feature>
<evidence type="ECO:0000256" key="9">
    <source>
        <dbReference type="PROSITE-ProRule" id="PRU00192"/>
    </source>
</evidence>
<evidence type="ECO:0000256" key="6">
    <source>
        <dbReference type="ARBA" id="ARBA00022840"/>
    </source>
</evidence>
<proteinExistence type="predicted"/>
<dbReference type="InterPro" id="IPR020635">
    <property type="entry name" value="Tyr_kinase_cat_dom"/>
</dbReference>
<dbReference type="Gene3D" id="1.10.510.10">
    <property type="entry name" value="Transferase(Phosphotransferase) domain 1"/>
    <property type="match status" value="1"/>
</dbReference>
<dbReference type="AlphaFoldDB" id="A0A8S4EIF7"/>
<keyword evidence="5" id="KW-0418">Kinase</keyword>
<dbReference type="PROSITE" id="PS50011">
    <property type="entry name" value="PROTEIN_KINASE_DOM"/>
    <property type="match status" value="1"/>
</dbReference>
<dbReference type="GO" id="GO:0005524">
    <property type="term" value="F:ATP binding"/>
    <property type="evidence" value="ECO:0007669"/>
    <property type="project" value="UniProtKB-UniRule"/>
</dbReference>
<dbReference type="InterPro" id="IPR000719">
    <property type="entry name" value="Prot_kinase_dom"/>
</dbReference>
<dbReference type="EC" id="2.7.10.2" evidence="1"/>
<dbReference type="Pfam" id="PF00018">
    <property type="entry name" value="SH3_1"/>
    <property type="match status" value="1"/>
</dbReference>
<dbReference type="InterPro" id="IPR001245">
    <property type="entry name" value="Ser-Thr/Tyr_kinase_cat_dom"/>
</dbReference>
<dbReference type="InterPro" id="IPR017441">
    <property type="entry name" value="Protein_kinase_ATP_BS"/>
</dbReference>
<evidence type="ECO:0000256" key="8">
    <source>
        <dbReference type="ARBA" id="ARBA00047899"/>
    </source>
</evidence>
<evidence type="ECO:0000256" key="10">
    <source>
        <dbReference type="PROSITE-ProRule" id="PRU10141"/>
    </source>
</evidence>
<feature type="region of interest" description="Disordered" evidence="11">
    <location>
        <begin position="924"/>
        <end position="946"/>
    </location>
</feature>
<dbReference type="PROSITE" id="PS00107">
    <property type="entry name" value="PROTEIN_KINASE_ATP"/>
    <property type="match status" value="1"/>
</dbReference>
<dbReference type="SUPFAM" id="SSF50044">
    <property type="entry name" value="SH3-domain"/>
    <property type="match status" value="1"/>
</dbReference>
<dbReference type="InterPro" id="IPR050198">
    <property type="entry name" value="Non-receptor_tyrosine_kinases"/>
</dbReference>
<evidence type="ECO:0000256" key="3">
    <source>
        <dbReference type="ARBA" id="ARBA00022679"/>
    </source>
</evidence>
<dbReference type="PRINTS" id="PR00109">
    <property type="entry name" value="TYRKINASE"/>
</dbReference>
<feature type="region of interest" description="Disordered" evidence="11">
    <location>
        <begin position="438"/>
        <end position="491"/>
    </location>
</feature>
<evidence type="ECO:0000256" key="1">
    <source>
        <dbReference type="ARBA" id="ARBA00011903"/>
    </source>
</evidence>
<dbReference type="PANTHER" id="PTHR24418">
    <property type="entry name" value="TYROSINE-PROTEIN KINASE"/>
    <property type="match status" value="1"/>
</dbReference>
<dbReference type="SUPFAM" id="SSF56112">
    <property type="entry name" value="Protein kinase-like (PK-like)"/>
    <property type="match status" value="1"/>
</dbReference>
<keyword evidence="2 9" id="KW-0728">SH3 domain</keyword>
<dbReference type="GO" id="GO:0004715">
    <property type="term" value="F:non-membrane spanning protein tyrosine kinase activity"/>
    <property type="evidence" value="ECO:0007669"/>
    <property type="project" value="UniProtKB-EC"/>
</dbReference>
<evidence type="ECO:0000256" key="4">
    <source>
        <dbReference type="ARBA" id="ARBA00022741"/>
    </source>
</evidence>
<dbReference type="InterPro" id="IPR011009">
    <property type="entry name" value="Kinase-like_dom_sf"/>
</dbReference>
<dbReference type="InterPro" id="IPR036028">
    <property type="entry name" value="SH3-like_dom_sf"/>
</dbReference>
<name>A0A8S4EIF7_PLUXY</name>
<keyword evidence="4 10" id="KW-0547">Nucleotide-binding</keyword>
<evidence type="ECO:0000256" key="7">
    <source>
        <dbReference type="ARBA" id="ARBA00023137"/>
    </source>
</evidence>
<feature type="domain" description="Protein kinase" evidence="13">
    <location>
        <begin position="110"/>
        <end position="372"/>
    </location>
</feature>
<keyword evidence="7" id="KW-0829">Tyrosine-protein kinase</keyword>
<evidence type="ECO:0000259" key="12">
    <source>
        <dbReference type="PROSITE" id="PS50002"/>
    </source>
</evidence>
<reference evidence="14" key="1">
    <citation type="submission" date="2020-11" db="EMBL/GenBank/DDBJ databases">
        <authorList>
            <person name="Whiteford S."/>
        </authorList>
    </citation>
    <scope>NUCLEOTIDE SEQUENCE</scope>
</reference>
<dbReference type="Proteomes" id="UP000653454">
    <property type="component" value="Unassembled WGS sequence"/>
</dbReference>
<dbReference type="InterPro" id="IPR008266">
    <property type="entry name" value="Tyr_kinase_AS"/>
</dbReference>
<protein>
    <recommendedName>
        <fullName evidence="1">non-specific protein-tyrosine kinase</fullName>
        <ecNumber evidence="1">2.7.10.2</ecNumber>
    </recommendedName>
</protein>
<dbReference type="PROSITE" id="PS50002">
    <property type="entry name" value="SH3"/>
    <property type="match status" value="1"/>
</dbReference>
<evidence type="ECO:0000259" key="13">
    <source>
        <dbReference type="PROSITE" id="PS50011"/>
    </source>
</evidence>
<keyword evidence="15" id="KW-1185">Reference proteome</keyword>
<dbReference type="EMBL" id="CAJHNJ030000016">
    <property type="protein sequence ID" value="CAG9114529.1"/>
    <property type="molecule type" value="Genomic_DNA"/>
</dbReference>
<evidence type="ECO:0000313" key="14">
    <source>
        <dbReference type="EMBL" id="CAG9114529.1"/>
    </source>
</evidence>
<dbReference type="Gene3D" id="3.30.200.20">
    <property type="entry name" value="Phosphorylase Kinase, domain 1"/>
    <property type="match status" value="1"/>
</dbReference>